<dbReference type="Pfam" id="PF12937">
    <property type="entry name" value="F-box-like"/>
    <property type="match status" value="1"/>
</dbReference>
<reference evidence="2" key="1">
    <citation type="submission" date="2022-08" db="UniProtKB">
        <authorList>
            <consortium name="EnsemblMetazoa"/>
        </authorList>
    </citation>
    <scope>IDENTIFICATION</scope>
    <source>
        <strain evidence="2">05x7-T-G4-1.051#20</strain>
    </source>
</reference>
<proteinExistence type="predicted"/>
<dbReference type="Proteomes" id="UP000005408">
    <property type="component" value="Unassembled WGS sequence"/>
</dbReference>
<accession>A0A8W8I535</accession>
<dbReference type="Gene3D" id="1.20.1280.50">
    <property type="match status" value="1"/>
</dbReference>
<dbReference type="AlphaFoldDB" id="A0A8W8I535"/>
<organism evidence="2 3">
    <name type="scientific">Magallana gigas</name>
    <name type="common">Pacific oyster</name>
    <name type="synonym">Crassostrea gigas</name>
    <dbReference type="NCBI Taxonomy" id="29159"/>
    <lineage>
        <taxon>Eukaryota</taxon>
        <taxon>Metazoa</taxon>
        <taxon>Spiralia</taxon>
        <taxon>Lophotrochozoa</taxon>
        <taxon>Mollusca</taxon>
        <taxon>Bivalvia</taxon>
        <taxon>Autobranchia</taxon>
        <taxon>Pteriomorphia</taxon>
        <taxon>Ostreida</taxon>
        <taxon>Ostreoidea</taxon>
        <taxon>Ostreidae</taxon>
        <taxon>Magallana</taxon>
    </lineage>
</organism>
<evidence type="ECO:0000313" key="2">
    <source>
        <dbReference type="EnsemblMetazoa" id="G12620.3:cds"/>
    </source>
</evidence>
<dbReference type="InterPro" id="IPR001810">
    <property type="entry name" value="F-box_dom"/>
</dbReference>
<dbReference type="SMART" id="SM00256">
    <property type="entry name" value="FBOX"/>
    <property type="match status" value="1"/>
</dbReference>
<dbReference type="SUPFAM" id="SSF81383">
    <property type="entry name" value="F-box domain"/>
    <property type="match status" value="1"/>
</dbReference>
<evidence type="ECO:0000313" key="3">
    <source>
        <dbReference type="Proteomes" id="UP000005408"/>
    </source>
</evidence>
<dbReference type="EnsemblMetazoa" id="G12620.3">
    <property type="protein sequence ID" value="G12620.3:cds"/>
    <property type="gene ID" value="G12620"/>
</dbReference>
<name>A0A8W8I535_MAGGI</name>
<dbReference type="PROSITE" id="PS50181">
    <property type="entry name" value="FBOX"/>
    <property type="match status" value="1"/>
</dbReference>
<protein>
    <recommendedName>
        <fullName evidence="1">F-box domain-containing protein</fullName>
    </recommendedName>
</protein>
<feature type="domain" description="F-box" evidence="1">
    <location>
        <begin position="24"/>
        <end position="71"/>
    </location>
</feature>
<sequence>MCTCFGLTEDAMEGKMCQNNYRETTSIQRLPEELKTKIFLELPMKDIFSVCLVCKQWNYVVMNNESVWKLRCYNLPEFLHKNFVNDRAQGHNWKEIFRMNYGKNGIKRMWQQGVFSNPASYDDLPQGMFSNMDVDSWGDLFQLELDRS</sequence>
<keyword evidence="3" id="KW-1185">Reference proteome</keyword>
<evidence type="ECO:0000259" key="1">
    <source>
        <dbReference type="PROSITE" id="PS50181"/>
    </source>
</evidence>
<dbReference type="InterPro" id="IPR036047">
    <property type="entry name" value="F-box-like_dom_sf"/>
</dbReference>